<evidence type="ECO:0000256" key="1">
    <source>
        <dbReference type="SAM" id="MobiDB-lite"/>
    </source>
</evidence>
<feature type="compositionally biased region" description="Polar residues" evidence="1">
    <location>
        <begin position="382"/>
        <end position="392"/>
    </location>
</feature>
<feature type="region of interest" description="Disordered" evidence="1">
    <location>
        <begin position="374"/>
        <end position="401"/>
    </location>
</feature>
<sequence>MSYKVTGVLAAACAVVVLAGCGSDGGRAAAPPVSSSSAPSAPREPLPAEFDAARGWSISADQDVEYARPTGAPEARLLLVRASGPDGVHVVAHDAVTGAVRWRSVPVPEPEGDLDSTVFVTSDGGREYAVLATTGTGEDNGVDKPSRSTHLYVYGTDSSGTAVTPERDVSLPVASGDYWAQSDGRVFLENGDTVTVVRVADGSMTSYPEDDAGLRPPKECPHAIGACTDRMAVVGATASGPLVQGFQSFWVPGAWISDDVRPAGASSNEGFRNVEVVDSPGGQSVLAGWPTADPTEWLWALHDAATGQVRGSVKCDLDGATAHGPSGLEPVVSGHYLLAGRVAFDLWTGQGRCFAETSDRRAIELSAIGGDTAYGTAGSDDTPVSVSLSTGKATPLPDGTKVPDGVAAGSAYLGTATNGGESILVYPPA</sequence>
<name>A0A076MVM6_AMYME</name>
<gene>
    <name evidence="3" type="ORF">AMETH_1755</name>
</gene>
<dbReference type="PROSITE" id="PS51257">
    <property type="entry name" value="PROKAR_LIPOPROTEIN"/>
    <property type="match status" value="1"/>
</dbReference>
<proteinExistence type="predicted"/>
<organism evidence="3 4">
    <name type="scientific">Amycolatopsis methanolica 239</name>
    <dbReference type="NCBI Taxonomy" id="1068978"/>
    <lineage>
        <taxon>Bacteria</taxon>
        <taxon>Bacillati</taxon>
        <taxon>Actinomycetota</taxon>
        <taxon>Actinomycetes</taxon>
        <taxon>Pseudonocardiales</taxon>
        <taxon>Pseudonocardiaceae</taxon>
        <taxon>Amycolatopsis</taxon>
        <taxon>Amycolatopsis methanolica group</taxon>
    </lineage>
</organism>
<feature type="signal peptide" evidence="2">
    <location>
        <begin position="1"/>
        <end position="19"/>
    </location>
</feature>
<feature type="region of interest" description="Disordered" evidence="1">
    <location>
        <begin position="27"/>
        <end position="47"/>
    </location>
</feature>
<dbReference type="HOGENOM" id="CLU_622428_0_0_11"/>
<keyword evidence="4" id="KW-1185">Reference proteome</keyword>
<dbReference type="PATRIC" id="fig|1068978.7.peg.1854"/>
<dbReference type="eggNOG" id="ENOG50343T4">
    <property type="taxonomic scope" value="Bacteria"/>
</dbReference>
<feature type="compositionally biased region" description="Low complexity" evidence="1">
    <location>
        <begin position="28"/>
        <end position="43"/>
    </location>
</feature>
<evidence type="ECO:0000256" key="2">
    <source>
        <dbReference type="SAM" id="SignalP"/>
    </source>
</evidence>
<feature type="chain" id="PRO_5038356007" description="Pyrrolo-quinoline quinone" evidence="2">
    <location>
        <begin position="20"/>
        <end position="429"/>
    </location>
</feature>
<dbReference type="EMBL" id="CP009110">
    <property type="protein sequence ID" value="AIJ21847.1"/>
    <property type="molecule type" value="Genomic_DNA"/>
</dbReference>
<dbReference type="Proteomes" id="UP000062973">
    <property type="component" value="Chromosome"/>
</dbReference>
<protein>
    <recommendedName>
        <fullName evidence="5">Pyrrolo-quinoline quinone</fullName>
    </recommendedName>
</protein>
<keyword evidence="2" id="KW-0732">Signal</keyword>
<accession>A0A076MVM6</accession>
<dbReference type="KEGG" id="amq:AMETH_1755"/>
<reference evidence="3 4" key="1">
    <citation type="submission" date="2014-07" db="EMBL/GenBank/DDBJ databases">
        <title>Whole Genome Sequence of the Amycolatopsis methanolica 239.</title>
        <authorList>
            <person name="Tang B."/>
        </authorList>
    </citation>
    <scope>NUCLEOTIDE SEQUENCE [LARGE SCALE GENOMIC DNA]</scope>
    <source>
        <strain evidence="3 4">239</strain>
    </source>
</reference>
<evidence type="ECO:0008006" key="5">
    <source>
        <dbReference type="Google" id="ProtNLM"/>
    </source>
</evidence>
<dbReference type="RefSeq" id="WP_017987708.1">
    <property type="nucleotide sequence ID" value="NZ_AQUL01000001.1"/>
</dbReference>
<evidence type="ECO:0000313" key="4">
    <source>
        <dbReference type="Proteomes" id="UP000062973"/>
    </source>
</evidence>
<evidence type="ECO:0000313" key="3">
    <source>
        <dbReference type="EMBL" id="AIJ21847.1"/>
    </source>
</evidence>
<dbReference type="AlphaFoldDB" id="A0A076MVM6"/>